<sequence>MGHTYLTLRRSPDFFGGIR</sequence>
<dbReference type="WBParaSite" id="nRc.2.0.1.t41716-RA">
    <property type="protein sequence ID" value="nRc.2.0.1.t41716-RA"/>
    <property type="gene ID" value="nRc.2.0.1.g41716"/>
</dbReference>
<reference evidence="2" key="1">
    <citation type="submission" date="2022-11" db="UniProtKB">
        <authorList>
            <consortium name="WormBaseParasite"/>
        </authorList>
    </citation>
    <scope>IDENTIFICATION</scope>
</reference>
<evidence type="ECO:0000313" key="2">
    <source>
        <dbReference type="WBParaSite" id="nRc.2.0.1.t41716-RA"/>
    </source>
</evidence>
<keyword evidence="1" id="KW-1185">Reference proteome</keyword>
<name>A0A915KTA7_ROMCU</name>
<dbReference type="AlphaFoldDB" id="A0A915KTA7"/>
<accession>A0A915KTA7</accession>
<protein>
    <submittedName>
        <fullName evidence="2">Uncharacterized protein</fullName>
    </submittedName>
</protein>
<evidence type="ECO:0000313" key="1">
    <source>
        <dbReference type="Proteomes" id="UP000887565"/>
    </source>
</evidence>
<proteinExistence type="predicted"/>
<dbReference type="Proteomes" id="UP000887565">
    <property type="component" value="Unplaced"/>
</dbReference>
<organism evidence="1 2">
    <name type="scientific">Romanomermis culicivorax</name>
    <name type="common">Nematode worm</name>
    <dbReference type="NCBI Taxonomy" id="13658"/>
    <lineage>
        <taxon>Eukaryota</taxon>
        <taxon>Metazoa</taxon>
        <taxon>Ecdysozoa</taxon>
        <taxon>Nematoda</taxon>
        <taxon>Enoplea</taxon>
        <taxon>Dorylaimia</taxon>
        <taxon>Mermithida</taxon>
        <taxon>Mermithoidea</taxon>
        <taxon>Mermithidae</taxon>
        <taxon>Romanomermis</taxon>
    </lineage>
</organism>